<dbReference type="RefSeq" id="WP_067642914.1">
    <property type="nucleotide sequence ID" value="NZ_JAAXOM010000008.1"/>
</dbReference>
<comment type="similarity">
    <text evidence="5">Belongs to the NtaA/SnaA/DszA monooxygenase family.</text>
</comment>
<dbReference type="InterPro" id="IPR051260">
    <property type="entry name" value="Diverse_substr_monoxygenases"/>
</dbReference>
<dbReference type="Gene3D" id="3.20.20.30">
    <property type="entry name" value="Luciferase-like domain"/>
    <property type="match status" value="1"/>
</dbReference>
<dbReference type="Pfam" id="PF00296">
    <property type="entry name" value="Bac_luciferase"/>
    <property type="match status" value="1"/>
</dbReference>
<dbReference type="AlphaFoldDB" id="A0A846WDH7"/>
<dbReference type="InterPro" id="IPR036661">
    <property type="entry name" value="Luciferase-like_sf"/>
</dbReference>
<evidence type="ECO:0000256" key="6">
    <source>
        <dbReference type="PIRSR" id="PIRSR000337-1"/>
    </source>
</evidence>
<dbReference type="InterPro" id="IPR016215">
    <property type="entry name" value="NTA_MOA"/>
</dbReference>
<evidence type="ECO:0000256" key="7">
    <source>
        <dbReference type="SAM" id="MobiDB-lite"/>
    </source>
</evidence>
<dbReference type="SUPFAM" id="SSF51679">
    <property type="entry name" value="Bacterial luciferase-like"/>
    <property type="match status" value="1"/>
</dbReference>
<feature type="compositionally biased region" description="Basic and acidic residues" evidence="7">
    <location>
        <begin position="322"/>
        <end position="331"/>
    </location>
</feature>
<protein>
    <submittedName>
        <fullName evidence="9">LLM class flavin-dependent oxidoreductase</fullName>
    </submittedName>
</protein>
<comment type="caution">
    <text evidence="9">The sequence shown here is derived from an EMBL/GenBank/DDBJ whole genome shotgun (WGS) entry which is preliminary data.</text>
</comment>
<evidence type="ECO:0000256" key="2">
    <source>
        <dbReference type="ARBA" id="ARBA00022643"/>
    </source>
</evidence>
<dbReference type="EMBL" id="JAAXOM010000008">
    <property type="protein sequence ID" value="NKX90843.1"/>
    <property type="molecule type" value="Genomic_DNA"/>
</dbReference>
<organism evidence="9 10">
    <name type="scientific">Nocardia coubleae</name>
    <dbReference type="NCBI Taxonomy" id="356147"/>
    <lineage>
        <taxon>Bacteria</taxon>
        <taxon>Bacillati</taxon>
        <taxon>Actinomycetota</taxon>
        <taxon>Actinomycetes</taxon>
        <taxon>Mycobacteriales</taxon>
        <taxon>Nocardiaceae</taxon>
        <taxon>Nocardia</taxon>
    </lineage>
</organism>
<feature type="region of interest" description="Disordered" evidence="7">
    <location>
        <begin position="407"/>
        <end position="457"/>
    </location>
</feature>
<evidence type="ECO:0000313" key="9">
    <source>
        <dbReference type="EMBL" id="NKX90843.1"/>
    </source>
</evidence>
<evidence type="ECO:0000259" key="8">
    <source>
        <dbReference type="Pfam" id="PF00296"/>
    </source>
</evidence>
<keyword evidence="3" id="KW-0560">Oxidoreductase</keyword>
<feature type="region of interest" description="Disordered" evidence="7">
    <location>
        <begin position="291"/>
        <end position="367"/>
    </location>
</feature>
<name>A0A846WDH7_9NOCA</name>
<evidence type="ECO:0000256" key="5">
    <source>
        <dbReference type="ARBA" id="ARBA00033748"/>
    </source>
</evidence>
<gene>
    <name evidence="9" type="ORF">HGA10_26515</name>
</gene>
<keyword evidence="10" id="KW-1185">Reference proteome</keyword>
<feature type="binding site" evidence="6">
    <location>
        <position position="55"/>
    </location>
    <ligand>
        <name>FMN</name>
        <dbReference type="ChEBI" id="CHEBI:58210"/>
    </ligand>
</feature>
<dbReference type="GO" id="GO:0004497">
    <property type="term" value="F:monooxygenase activity"/>
    <property type="evidence" value="ECO:0007669"/>
    <property type="project" value="UniProtKB-KW"/>
</dbReference>
<dbReference type="InterPro" id="IPR011251">
    <property type="entry name" value="Luciferase-like_dom"/>
</dbReference>
<dbReference type="PIRSF" id="PIRSF000337">
    <property type="entry name" value="NTA_MOA"/>
    <property type="match status" value="1"/>
</dbReference>
<dbReference type="GO" id="GO:0016705">
    <property type="term" value="F:oxidoreductase activity, acting on paired donors, with incorporation or reduction of molecular oxygen"/>
    <property type="evidence" value="ECO:0007669"/>
    <property type="project" value="InterPro"/>
</dbReference>
<evidence type="ECO:0000256" key="4">
    <source>
        <dbReference type="ARBA" id="ARBA00023033"/>
    </source>
</evidence>
<evidence type="ECO:0000313" key="10">
    <source>
        <dbReference type="Proteomes" id="UP000572007"/>
    </source>
</evidence>
<accession>A0A846WDH7</accession>
<feature type="domain" description="Luciferase-like" evidence="8">
    <location>
        <begin position="27"/>
        <end position="355"/>
    </location>
</feature>
<evidence type="ECO:0000256" key="3">
    <source>
        <dbReference type="ARBA" id="ARBA00023002"/>
    </source>
</evidence>
<reference evidence="9 10" key="1">
    <citation type="submission" date="2020-04" db="EMBL/GenBank/DDBJ databases">
        <title>MicrobeNet Type strains.</title>
        <authorList>
            <person name="Nicholson A.C."/>
        </authorList>
    </citation>
    <scope>NUCLEOTIDE SEQUENCE [LARGE SCALE GENOMIC DNA]</scope>
    <source>
        <strain evidence="9 10">DSM 44960</strain>
    </source>
</reference>
<proteinExistence type="inferred from homology"/>
<feature type="compositionally biased region" description="Low complexity" evidence="7">
    <location>
        <begin position="423"/>
        <end position="442"/>
    </location>
</feature>
<evidence type="ECO:0000256" key="1">
    <source>
        <dbReference type="ARBA" id="ARBA00022630"/>
    </source>
</evidence>
<dbReference type="PANTHER" id="PTHR30011:SF16">
    <property type="entry name" value="C2H2 FINGER DOMAIN TRANSCRIPTION FACTOR (EUROFUNG)-RELATED"/>
    <property type="match status" value="1"/>
</dbReference>
<sequence length="469" mass="49629">MSALFLGIETPGTGAHPASWRRPDSRAEDLFTADYWTEVITSAEALGFDAVFLPDSFALQEGGPAVTRGRLDAVAVAARTARLTRHIGLVPQVPVTHTEPFHVSKAIAALDFASLGRAGWEVTVSTGETEAAAFGRKKIQDTASLWHEADEAVEVVTRLWDSWEDDAEIRDVPTGRFIERDRLHYIDFEGDNFSVKGPAITPRSPQGQPIVTVRADDPSSTGIAVHRADLIRISAADLPTAAAHRLALRAAIAGSGRDPDAVRVLLDLPVHLADSVAVAHADIDELDRWAESPQHTGPSSAAGGERHQLDRPQATAASDHANPPEDAHGPADRASTAGRIRNALGRETFAGTDRSARDTEGSGGLRHVGTAATLDDLLTEIVRSGAADGVVLQPLAVHATLSVLTAHRRPPTGARTEADGSRSADTTTADAPDAVPADSASSAHRRDPTFRDRLGLPRPVSRYAAGAAL</sequence>
<feature type="compositionally biased region" description="Basic and acidic residues" evidence="7">
    <location>
        <begin position="444"/>
        <end position="455"/>
    </location>
</feature>
<keyword evidence="1 6" id="KW-0285">Flavoprotein</keyword>
<dbReference type="PANTHER" id="PTHR30011">
    <property type="entry name" value="ALKANESULFONATE MONOOXYGENASE-RELATED"/>
    <property type="match status" value="1"/>
</dbReference>
<keyword evidence="4" id="KW-0503">Monooxygenase</keyword>
<keyword evidence="2 6" id="KW-0288">FMN</keyword>
<dbReference type="Proteomes" id="UP000572007">
    <property type="component" value="Unassembled WGS sequence"/>
</dbReference>